<dbReference type="Proteomes" id="UP000703661">
    <property type="component" value="Unassembled WGS sequence"/>
</dbReference>
<feature type="chain" id="PRO_5040412228" evidence="1">
    <location>
        <begin position="17"/>
        <end position="128"/>
    </location>
</feature>
<comment type="caution">
    <text evidence="2">The sequence shown here is derived from an EMBL/GenBank/DDBJ whole genome shotgun (WGS) entry which is preliminary data.</text>
</comment>
<organism evidence="2 3">
    <name type="scientific">Entomortierella chlamydospora</name>
    <dbReference type="NCBI Taxonomy" id="101097"/>
    <lineage>
        <taxon>Eukaryota</taxon>
        <taxon>Fungi</taxon>
        <taxon>Fungi incertae sedis</taxon>
        <taxon>Mucoromycota</taxon>
        <taxon>Mortierellomycotina</taxon>
        <taxon>Mortierellomycetes</taxon>
        <taxon>Mortierellales</taxon>
        <taxon>Mortierellaceae</taxon>
        <taxon>Entomortierella</taxon>
    </lineage>
</organism>
<evidence type="ECO:0000313" key="2">
    <source>
        <dbReference type="EMBL" id="KAG0017353.1"/>
    </source>
</evidence>
<protein>
    <submittedName>
        <fullName evidence="2">Uncharacterized protein</fullName>
    </submittedName>
</protein>
<gene>
    <name evidence="2" type="ORF">BGZ80_008373</name>
</gene>
<evidence type="ECO:0000313" key="3">
    <source>
        <dbReference type="Proteomes" id="UP000703661"/>
    </source>
</evidence>
<feature type="signal peptide" evidence="1">
    <location>
        <begin position="1"/>
        <end position="16"/>
    </location>
</feature>
<keyword evidence="1" id="KW-0732">Signal</keyword>
<dbReference type="EMBL" id="JAAAID010000451">
    <property type="protein sequence ID" value="KAG0017353.1"/>
    <property type="molecule type" value="Genomic_DNA"/>
</dbReference>
<proteinExistence type="predicted"/>
<reference evidence="2" key="1">
    <citation type="journal article" date="2020" name="Fungal Divers.">
        <title>Resolving the Mortierellaceae phylogeny through synthesis of multi-gene phylogenetics and phylogenomics.</title>
        <authorList>
            <person name="Vandepol N."/>
            <person name="Liber J."/>
            <person name="Desiro A."/>
            <person name="Na H."/>
            <person name="Kennedy M."/>
            <person name="Barry K."/>
            <person name="Grigoriev I.V."/>
            <person name="Miller A.N."/>
            <person name="O'Donnell K."/>
            <person name="Stajich J.E."/>
            <person name="Bonito G."/>
        </authorList>
    </citation>
    <scope>NUCLEOTIDE SEQUENCE</scope>
    <source>
        <strain evidence="2">NRRL 2769</strain>
    </source>
</reference>
<dbReference type="AlphaFoldDB" id="A0A9P6MXB6"/>
<evidence type="ECO:0000256" key="1">
    <source>
        <dbReference type="SAM" id="SignalP"/>
    </source>
</evidence>
<name>A0A9P6MXB6_9FUNG</name>
<dbReference type="OrthoDB" id="2425890at2759"/>
<accession>A0A9P6MXB6</accession>
<sequence length="128" mass="14501">MKSIFLLGCAIASATAIVTRDLPFIKTLSAPQNFIDYEKPYTYYGVSRCEFSNSTRPNLRDFQRLAGHRWECSNGGGGAYNFCVVASTVTDMTSIEFSKVTVELCNRYNGFLQIQVFPPDYEQQQQQQ</sequence>
<keyword evidence="3" id="KW-1185">Reference proteome</keyword>